<protein>
    <submittedName>
        <fullName evidence="1">Uncharacterized protein</fullName>
    </submittedName>
</protein>
<name>A0A4Q9MAA8_9APHY</name>
<accession>A0A4Q9MAA8</accession>
<feature type="non-terminal residue" evidence="1">
    <location>
        <position position="1"/>
    </location>
</feature>
<reference evidence="1" key="1">
    <citation type="submission" date="2019-01" db="EMBL/GenBank/DDBJ databases">
        <title>Draft genome sequences of three monokaryotic isolates of the white-rot basidiomycete fungus Dichomitus squalens.</title>
        <authorList>
            <consortium name="DOE Joint Genome Institute"/>
            <person name="Lopez S.C."/>
            <person name="Andreopoulos B."/>
            <person name="Pangilinan J."/>
            <person name="Lipzen A."/>
            <person name="Riley R."/>
            <person name="Ahrendt S."/>
            <person name="Ng V."/>
            <person name="Barry K."/>
            <person name="Daum C."/>
            <person name="Grigoriev I.V."/>
            <person name="Hilden K.S."/>
            <person name="Makela M.R."/>
            <person name="de Vries R.P."/>
        </authorList>
    </citation>
    <scope>NUCLEOTIDE SEQUENCE [LARGE SCALE GENOMIC DNA]</scope>
    <source>
        <strain evidence="1">OM18370.1</strain>
    </source>
</reference>
<dbReference type="OrthoDB" id="3141012at2759"/>
<dbReference type="Proteomes" id="UP000292957">
    <property type="component" value="Unassembled WGS sequence"/>
</dbReference>
<sequence length="153" mass="16836">MPSFATSTVLRDHTDALDIDLHVRYEFIVGEPSSVLFTVKNGVPRDVDVILQSDLVLSLSGTFNRTVQGGRSMQKSAIAQHLLEYFHAVGDSLGVRASSKMFLEEEDGTAKLTLSPTRSFLERRSPYIRLSAVDLLYVCTTPPRTPDIPGPNA</sequence>
<proteinExistence type="predicted"/>
<organism evidence="1">
    <name type="scientific">Dichomitus squalens</name>
    <dbReference type="NCBI Taxonomy" id="114155"/>
    <lineage>
        <taxon>Eukaryota</taxon>
        <taxon>Fungi</taxon>
        <taxon>Dikarya</taxon>
        <taxon>Basidiomycota</taxon>
        <taxon>Agaricomycotina</taxon>
        <taxon>Agaricomycetes</taxon>
        <taxon>Polyporales</taxon>
        <taxon>Polyporaceae</taxon>
        <taxon>Dichomitus</taxon>
    </lineage>
</organism>
<gene>
    <name evidence="1" type="ORF">BD311DRAFT_767282</name>
</gene>
<dbReference type="AlphaFoldDB" id="A0A4Q9MAA8"/>
<dbReference type="EMBL" id="ML143488">
    <property type="protein sequence ID" value="TBU24085.1"/>
    <property type="molecule type" value="Genomic_DNA"/>
</dbReference>
<evidence type="ECO:0000313" key="1">
    <source>
        <dbReference type="EMBL" id="TBU24085.1"/>
    </source>
</evidence>